<organism evidence="1 2">
    <name type="scientific">Synechocystis salina LEGE 00031</name>
    <dbReference type="NCBI Taxonomy" id="1828736"/>
    <lineage>
        <taxon>Bacteria</taxon>
        <taxon>Bacillati</taxon>
        <taxon>Cyanobacteriota</taxon>
        <taxon>Cyanophyceae</taxon>
        <taxon>Synechococcales</taxon>
        <taxon>Merismopediaceae</taxon>
        <taxon>Synechocystis</taxon>
    </lineage>
</organism>
<evidence type="ECO:0000313" key="2">
    <source>
        <dbReference type="Proteomes" id="UP000658720"/>
    </source>
</evidence>
<dbReference type="SFLD" id="SFLDG01129">
    <property type="entry name" value="C1.5:_HAD__Beta-PGM__Phosphata"/>
    <property type="match status" value="1"/>
</dbReference>
<dbReference type="InterPro" id="IPR041492">
    <property type="entry name" value="HAD_2"/>
</dbReference>
<name>A0ABR9VNM9_9SYNC</name>
<dbReference type="PANTHER" id="PTHR43434">
    <property type="entry name" value="PHOSPHOGLYCOLATE PHOSPHATASE"/>
    <property type="match status" value="1"/>
</dbReference>
<reference evidence="1 2" key="1">
    <citation type="submission" date="2020-10" db="EMBL/GenBank/DDBJ databases">
        <authorList>
            <person name="Castelo-Branco R."/>
            <person name="Eusebio N."/>
            <person name="Adriana R."/>
            <person name="Vieira A."/>
            <person name="Brugerolle De Fraissinette N."/>
            <person name="Rezende De Castro R."/>
            <person name="Schneider M.P."/>
            <person name="Vasconcelos V."/>
            <person name="Leao P.N."/>
        </authorList>
    </citation>
    <scope>NUCLEOTIDE SEQUENCE [LARGE SCALE GENOMIC DNA]</scope>
    <source>
        <strain evidence="1 2">LEGE 00031</strain>
    </source>
</reference>
<sequence>MAIKAVLFDFDGTIADTHDAFFAIVNRLADEFGYPAVDQVELARLKQLSSAEIIKYSQVSPFKIPFILKRFKKELGKEIKDLKPYGDVKEVLALLKQKGYVLGIVTSNLGDNVRIFLRNNDLEHMFEFVKAGTTLFGKNRIINRVLKEHNFKADEVIYVGDETRDISAAKKSRLTMISVAWGFSPPAILQEYEPDFLVHQPKELLTAIAALDNHRWYPLKS</sequence>
<dbReference type="PANTHER" id="PTHR43434:SF13">
    <property type="entry name" value="PHOSPHOGLYCOLATE PHOSPHATASE"/>
    <property type="match status" value="1"/>
</dbReference>
<dbReference type="EMBL" id="JADEVV010000002">
    <property type="protein sequence ID" value="MBE9252498.1"/>
    <property type="molecule type" value="Genomic_DNA"/>
</dbReference>
<proteinExistence type="predicted"/>
<dbReference type="Proteomes" id="UP000658720">
    <property type="component" value="Unassembled WGS sequence"/>
</dbReference>
<keyword evidence="1" id="KW-0378">Hydrolase</keyword>
<dbReference type="Gene3D" id="3.40.50.1000">
    <property type="entry name" value="HAD superfamily/HAD-like"/>
    <property type="match status" value="1"/>
</dbReference>
<dbReference type="PRINTS" id="PR00413">
    <property type="entry name" value="HADHALOGNASE"/>
</dbReference>
<dbReference type="NCBIfam" id="TIGR01549">
    <property type="entry name" value="HAD-SF-IA-v1"/>
    <property type="match status" value="1"/>
</dbReference>
<protein>
    <submittedName>
        <fullName evidence="1">HAD-IA family hydrolase</fullName>
    </submittedName>
</protein>
<dbReference type="InterPro" id="IPR050155">
    <property type="entry name" value="HAD-like_hydrolase_sf"/>
</dbReference>
<dbReference type="SUPFAM" id="SSF56784">
    <property type="entry name" value="HAD-like"/>
    <property type="match status" value="1"/>
</dbReference>
<dbReference type="RefSeq" id="WP_190599336.1">
    <property type="nucleotide sequence ID" value="NZ_JADEVV010000002.1"/>
</dbReference>
<dbReference type="InterPro" id="IPR023198">
    <property type="entry name" value="PGP-like_dom2"/>
</dbReference>
<dbReference type="SFLD" id="SFLDS00003">
    <property type="entry name" value="Haloacid_Dehalogenase"/>
    <property type="match status" value="1"/>
</dbReference>
<dbReference type="InterPro" id="IPR006439">
    <property type="entry name" value="HAD-SF_hydro_IA"/>
</dbReference>
<dbReference type="InterPro" id="IPR036412">
    <property type="entry name" value="HAD-like_sf"/>
</dbReference>
<comment type="caution">
    <text evidence="1">The sequence shown here is derived from an EMBL/GenBank/DDBJ whole genome shotgun (WGS) entry which is preliminary data.</text>
</comment>
<keyword evidence="2" id="KW-1185">Reference proteome</keyword>
<dbReference type="InterPro" id="IPR023214">
    <property type="entry name" value="HAD_sf"/>
</dbReference>
<dbReference type="Pfam" id="PF13419">
    <property type="entry name" value="HAD_2"/>
    <property type="match status" value="1"/>
</dbReference>
<dbReference type="GO" id="GO:0016787">
    <property type="term" value="F:hydrolase activity"/>
    <property type="evidence" value="ECO:0007669"/>
    <property type="project" value="UniProtKB-KW"/>
</dbReference>
<evidence type="ECO:0000313" key="1">
    <source>
        <dbReference type="EMBL" id="MBE9252498.1"/>
    </source>
</evidence>
<gene>
    <name evidence="1" type="ORF">IQ217_01245</name>
</gene>
<dbReference type="Gene3D" id="1.10.150.240">
    <property type="entry name" value="Putative phosphatase, domain 2"/>
    <property type="match status" value="1"/>
</dbReference>
<accession>A0ABR9VNM9</accession>